<dbReference type="RefSeq" id="WP_002650792.1">
    <property type="nucleotide sequence ID" value="NZ_CH672376.1"/>
</dbReference>
<sequence length="401" mass="44852">MSKDDVRKNEGEEMVALNRLAYQLGKMVSRLPEVGSLIVLFLIIVIGQFLGIISPLIGWIVITVSAVLLCFNFFLRRWRRSKAGPQADMAEFKELIIPGESSPESLVHVASKPRSRGDGGLAAAFADFYRAYPFASLGGILLLLVTLGVFFDLLETSVAFAIFLFGAMFLVALNVFGQLLKLPPLVLVFVVIVGASVKSCNDRARDRQHRAAVSMAMNHQPLAGHGQRQKAKSTEAYWQATVSSRHLFRFGPPLPPVQNQVDFDRLIHTMRKNVRETREATNDNLDVDLDLVALSQRLLSTDELELQWAEDTAKFLNFGNADESLPSYEDALNQLNEMTEEQRQQLPPEVQACLSDLFTLMETRQSLSSEVEAIQATLRNRYPTQRFPLPELESNSEDPAQ</sequence>
<dbReference type="STRING" id="314230.DSM3645_14470"/>
<gene>
    <name evidence="2" type="ORF">DSM3645_14470</name>
</gene>
<proteinExistence type="predicted"/>
<dbReference type="Proteomes" id="UP000004358">
    <property type="component" value="Unassembled WGS sequence"/>
</dbReference>
<feature type="transmembrane region" description="Helical" evidence="1">
    <location>
        <begin position="56"/>
        <end position="75"/>
    </location>
</feature>
<evidence type="ECO:0000313" key="3">
    <source>
        <dbReference type="Proteomes" id="UP000004358"/>
    </source>
</evidence>
<reference evidence="2 3" key="1">
    <citation type="submission" date="2006-02" db="EMBL/GenBank/DDBJ databases">
        <authorList>
            <person name="Amann R."/>
            <person name="Ferriera S."/>
            <person name="Johnson J."/>
            <person name="Kravitz S."/>
            <person name="Halpern A."/>
            <person name="Remington K."/>
            <person name="Beeson K."/>
            <person name="Tran B."/>
            <person name="Rogers Y.-H."/>
            <person name="Friedman R."/>
            <person name="Venter J.C."/>
        </authorList>
    </citation>
    <scope>NUCLEOTIDE SEQUENCE [LARGE SCALE GENOMIC DNA]</scope>
    <source>
        <strain evidence="2 3">DSM 3645</strain>
    </source>
</reference>
<keyword evidence="1" id="KW-0812">Transmembrane</keyword>
<keyword evidence="1" id="KW-1133">Transmembrane helix</keyword>
<protein>
    <submittedName>
        <fullName evidence="2">Uncharacterized protein</fullName>
    </submittedName>
</protein>
<feature type="transmembrane region" description="Helical" evidence="1">
    <location>
        <begin position="131"/>
        <end position="151"/>
    </location>
</feature>
<keyword evidence="1" id="KW-0472">Membrane</keyword>
<comment type="caution">
    <text evidence="2">The sequence shown here is derived from an EMBL/GenBank/DDBJ whole genome shotgun (WGS) entry which is preliminary data.</text>
</comment>
<dbReference type="HOGENOM" id="CLU_686374_0_0_0"/>
<evidence type="ECO:0000256" key="1">
    <source>
        <dbReference type="SAM" id="Phobius"/>
    </source>
</evidence>
<organism evidence="2 3">
    <name type="scientific">Blastopirellula marina DSM 3645</name>
    <dbReference type="NCBI Taxonomy" id="314230"/>
    <lineage>
        <taxon>Bacteria</taxon>
        <taxon>Pseudomonadati</taxon>
        <taxon>Planctomycetota</taxon>
        <taxon>Planctomycetia</taxon>
        <taxon>Pirellulales</taxon>
        <taxon>Pirellulaceae</taxon>
        <taxon>Blastopirellula</taxon>
    </lineage>
</organism>
<dbReference type="AlphaFoldDB" id="A3ZSA0"/>
<dbReference type="EMBL" id="AANZ01000008">
    <property type="protein sequence ID" value="EAQ80558.1"/>
    <property type="molecule type" value="Genomic_DNA"/>
</dbReference>
<evidence type="ECO:0000313" key="2">
    <source>
        <dbReference type="EMBL" id="EAQ80558.1"/>
    </source>
</evidence>
<accession>A3ZSA0</accession>
<dbReference type="OrthoDB" id="304232at2"/>
<feature type="transmembrane region" description="Helical" evidence="1">
    <location>
        <begin position="31"/>
        <end position="50"/>
    </location>
</feature>
<feature type="transmembrane region" description="Helical" evidence="1">
    <location>
        <begin position="157"/>
        <end position="175"/>
    </location>
</feature>
<name>A3ZSA0_9BACT</name>